<evidence type="ECO:0000313" key="4">
    <source>
        <dbReference type="EMBL" id="CAA7053092.1"/>
    </source>
</evidence>
<sequence length="821" mass="92431">MAKKKKKKGLSQPHLAVSSKLSLAAASAKTARVNKKTSIPSSGASSSGNAKFPSEIEATIQVTPPAQSVEVESNLQASESTGQISPPDLRKSNTNISSPISDSISVEKPETLSPRPSNSEPLKQDLPATSPCRKSDSGSPRKWSNLFSQPAHLEEIGTPTQHISGAPFVLIPDENLESAKEEFKDFLFARFHGDCPPMGRIIRVLNAIWARSGPRIFVHNIGPGTYLLRVPNPRTKELLLSRNAWNIAGLPMFVAPWSPEFTPDDLSLSSTVVPVELRNVPYLLFNNESLSRIATAVVDLTKTLQDTVITGFTNGREVEVQVLYPWLPLKCGLCGKYGHSSPSCKRSPVNQRKRSASPVKKQKELGPERTGREYKKRSRSRRNNSKHSAKEDSPAMEENEILATSKDGEVSEKLIEKDPTMEEKPLETVDSIEKKPDDDKAQSPVNPEEDRLSEAKNQDVEPQTGSHHLSQVAESEELEKYFGNFAHHATARIVVVWDPSISVFVYKTSAQTVTCGIYLPAEKVSLTVTFVYAFNLLEERRALWDELIELNNSTPVASHPWAVIGDFNQILRVNHHSNSGIEEVEISGIQEFTEAMQNADLFEAQQKGPSFTWWNNLEDNPVAKKIDHAIINQSWSVSFPDAYADFLEPQQSDHAPCLFRVPSLVRKQCKPFKFFHHIIDLPNYQETIRNAWHSEEIVGTSQFRLVRSLKLLKPVLRQLNKRNFSGISIRVKEQAERISELQRTLLTNPSQAIVREEHEARAKWNLLVKEEEKFYRQKSRVRWLNLGDRNTKFFHRTVTQRASRNHIHVLKNSMDQLLTTP</sequence>
<evidence type="ECO:0000256" key="1">
    <source>
        <dbReference type="SAM" id="MobiDB-lite"/>
    </source>
</evidence>
<feature type="compositionally biased region" description="Basic residues" evidence="1">
    <location>
        <begin position="374"/>
        <end position="387"/>
    </location>
</feature>
<feature type="compositionally biased region" description="Polar residues" evidence="1">
    <location>
        <begin position="460"/>
        <end position="470"/>
    </location>
</feature>
<dbReference type="EMBL" id="CACVBM020001518">
    <property type="protein sequence ID" value="CAA7053092.1"/>
    <property type="molecule type" value="Genomic_DNA"/>
</dbReference>
<gene>
    <name evidence="4" type="ORF">MERR_LOCUS40327</name>
</gene>
<evidence type="ECO:0000259" key="3">
    <source>
        <dbReference type="Pfam" id="PF14111"/>
    </source>
</evidence>
<feature type="compositionally biased region" description="Polar residues" evidence="1">
    <location>
        <begin position="92"/>
        <end position="104"/>
    </location>
</feature>
<keyword evidence="5" id="KW-1185">Reference proteome</keyword>
<feature type="compositionally biased region" description="Polar residues" evidence="1">
    <location>
        <begin position="340"/>
        <end position="350"/>
    </location>
</feature>
<feature type="compositionally biased region" description="Basic and acidic residues" evidence="1">
    <location>
        <begin position="448"/>
        <end position="459"/>
    </location>
</feature>
<evidence type="ECO:0000313" key="5">
    <source>
        <dbReference type="Proteomes" id="UP000467841"/>
    </source>
</evidence>
<feature type="domain" description="DUF4283" evidence="3">
    <location>
        <begin position="180"/>
        <end position="264"/>
    </location>
</feature>
<protein>
    <submittedName>
        <fullName evidence="4">Uncharacterized protein</fullName>
    </submittedName>
</protein>
<dbReference type="AlphaFoldDB" id="A0A6D2KJA0"/>
<reference evidence="4" key="1">
    <citation type="submission" date="2020-01" db="EMBL/GenBank/DDBJ databases">
        <authorList>
            <person name="Mishra B."/>
        </authorList>
    </citation>
    <scope>NUCLEOTIDE SEQUENCE [LARGE SCALE GENOMIC DNA]</scope>
</reference>
<feature type="compositionally biased region" description="Low complexity" evidence="1">
    <location>
        <begin position="18"/>
        <end position="29"/>
    </location>
</feature>
<dbReference type="InterPro" id="IPR040256">
    <property type="entry name" value="At4g02000-like"/>
</dbReference>
<proteinExistence type="predicted"/>
<feature type="compositionally biased region" description="Low complexity" evidence="1">
    <location>
        <begin position="38"/>
        <end position="47"/>
    </location>
</feature>
<name>A0A6D2KJA0_9BRAS</name>
<accession>A0A6D2KJA0</accession>
<dbReference type="SUPFAM" id="SSF56219">
    <property type="entry name" value="DNase I-like"/>
    <property type="match status" value="1"/>
</dbReference>
<feature type="compositionally biased region" description="Basic and acidic residues" evidence="1">
    <location>
        <begin position="406"/>
        <end position="441"/>
    </location>
</feature>
<dbReference type="InterPro" id="IPR025558">
    <property type="entry name" value="DUF4283"/>
</dbReference>
<dbReference type="PANTHER" id="PTHR31286:SF175">
    <property type="entry name" value="DUF4283 DOMAIN-CONTAINING PROTEIN"/>
    <property type="match status" value="1"/>
</dbReference>
<feature type="compositionally biased region" description="Polar residues" evidence="1">
    <location>
        <begin position="60"/>
        <end position="84"/>
    </location>
</feature>
<dbReference type="Gene3D" id="3.60.10.10">
    <property type="entry name" value="Endonuclease/exonuclease/phosphatase"/>
    <property type="match status" value="1"/>
</dbReference>
<feature type="region of interest" description="Disordered" evidence="1">
    <location>
        <begin position="339"/>
        <end position="470"/>
    </location>
</feature>
<feature type="region of interest" description="Disordered" evidence="1">
    <location>
        <begin position="1"/>
        <end position="145"/>
    </location>
</feature>
<feature type="domain" description="Endonuclease/exonuclease/phosphatase" evidence="2">
    <location>
        <begin position="527"/>
        <end position="654"/>
    </location>
</feature>
<organism evidence="4 5">
    <name type="scientific">Microthlaspi erraticum</name>
    <dbReference type="NCBI Taxonomy" id="1685480"/>
    <lineage>
        <taxon>Eukaryota</taxon>
        <taxon>Viridiplantae</taxon>
        <taxon>Streptophyta</taxon>
        <taxon>Embryophyta</taxon>
        <taxon>Tracheophyta</taxon>
        <taxon>Spermatophyta</taxon>
        <taxon>Magnoliopsida</taxon>
        <taxon>eudicotyledons</taxon>
        <taxon>Gunneridae</taxon>
        <taxon>Pentapetalae</taxon>
        <taxon>rosids</taxon>
        <taxon>malvids</taxon>
        <taxon>Brassicales</taxon>
        <taxon>Brassicaceae</taxon>
        <taxon>Coluteocarpeae</taxon>
        <taxon>Microthlaspi</taxon>
    </lineage>
</organism>
<dbReference type="GO" id="GO:0003824">
    <property type="term" value="F:catalytic activity"/>
    <property type="evidence" value="ECO:0007669"/>
    <property type="project" value="InterPro"/>
</dbReference>
<dbReference type="PANTHER" id="PTHR31286">
    <property type="entry name" value="GLYCINE-RICH CELL WALL STRUCTURAL PROTEIN 1.8-LIKE"/>
    <property type="match status" value="1"/>
</dbReference>
<dbReference type="InterPro" id="IPR036691">
    <property type="entry name" value="Endo/exonu/phosph_ase_sf"/>
</dbReference>
<comment type="caution">
    <text evidence="4">The sequence shown here is derived from an EMBL/GenBank/DDBJ whole genome shotgun (WGS) entry which is preliminary data.</text>
</comment>
<evidence type="ECO:0000259" key="2">
    <source>
        <dbReference type="Pfam" id="PF03372"/>
    </source>
</evidence>
<dbReference type="InterPro" id="IPR005135">
    <property type="entry name" value="Endo/exonuclease/phosphatase"/>
</dbReference>
<dbReference type="Pfam" id="PF14111">
    <property type="entry name" value="DUF4283"/>
    <property type="match status" value="1"/>
</dbReference>
<dbReference type="Pfam" id="PF03372">
    <property type="entry name" value="Exo_endo_phos"/>
    <property type="match status" value="1"/>
</dbReference>
<feature type="compositionally biased region" description="Basic and acidic residues" evidence="1">
    <location>
        <begin position="361"/>
        <end position="373"/>
    </location>
</feature>
<dbReference type="OrthoDB" id="1110792at2759"/>
<dbReference type="Proteomes" id="UP000467841">
    <property type="component" value="Unassembled WGS sequence"/>
</dbReference>